<dbReference type="GeneID" id="36841775"/>
<name>A0A2U7UG58_9VIRU</name>
<dbReference type="CDD" id="cd00448">
    <property type="entry name" value="YjgF_YER057c_UK114_family"/>
    <property type="match status" value="2"/>
</dbReference>
<dbReference type="Proteomes" id="UP000249758">
    <property type="component" value="Segment"/>
</dbReference>
<accession>A0A2U7UG58</accession>
<dbReference type="KEGG" id="vg:36841775"/>
<dbReference type="PANTHER" id="PTHR43857">
    <property type="entry name" value="BLR7761 PROTEIN"/>
    <property type="match status" value="1"/>
</dbReference>
<evidence type="ECO:0000256" key="1">
    <source>
        <dbReference type="SAM" id="MobiDB-lite"/>
    </source>
</evidence>
<feature type="compositionally biased region" description="Low complexity" evidence="1">
    <location>
        <begin position="7"/>
        <end position="16"/>
    </location>
</feature>
<organism evidence="2">
    <name type="scientific">Pandoravirus macleodensis</name>
    <dbReference type="NCBI Taxonomy" id="2107707"/>
    <lineage>
        <taxon>Viruses</taxon>
        <taxon>Pandoravirus</taxon>
    </lineage>
</organism>
<dbReference type="InterPro" id="IPR035959">
    <property type="entry name" value="RutC-like_sf"/>
</dbReference>
<feature type="region of interest" description="Disordered" evidence="1">
    <location>
        <begin position="191"/>
        <end position="242"/>
    </location>
</feature>
<dbReference type="SUPFAM" id="SSF55298">
    <property type="entry name" value="YjgF-like"/>
    <property type="match status" value="2"/>
</dbReference>
<dbReference type="Pfam" id="PF01042">
    <property type="entry name" value="Ribonuc_L-PSP"/>
    <property type="match status" value="1"/>
</dbReference>
<feature type="region of interest" description="Disordered" evidence="1">
    <location>
        <begin position="1"/>
        <end position="30"/>
    </location>
</feature>
<protein>
    <submittedName>
        <fullName evidence="2">YjgF/Yer057c/UK114 family protein</fullName>
    </submittedName>
</protein>
<feature type="compositionally biased region" description="Acidic residues" evidence="1">
    <location>
        <begin position="204"/>
        <end position="214"/>
    </location>
</feature>
<dbReference type="InterPro" id="IPR006175">
    <property type="entry name" value="YjgF/YER057c/UK114"/>
</dbReference>
<feature type="compositionally biased region" description="Basic and acidic residues" evidence="1">
    <location>
        <begin position="215"/>
        <end position="227"/>
    </location>
</feature>
<gene>
    <name evidence="2" type="ORF">pmac_cds_632</name>
</gene>
<reference evidence="2" key="1">
    <citation type="journal article" date="2018" name="Nat. Commun.">
        <title>Diversity and evolution of the emerging Pandoraviridae family.</title>
        <authorList>
            <person name="Legendre M."/>
            <person name="Fabre E."/>
            <person name="Poirot O."/>
            <person name="Jeudy S."/>
            <person name="Lartigue A."/>
            <person name="Alempic J.M."/>
            <person name="Beucher L."/>
            <person name="Philippe N."/>
            <person name="Bertaux L."/>
            <person name="Christo-Foroux E."/>
            <person name="Labadie K."/>
            <person name="Coute Y."/>
            <person name="Abergel C."/>
            <person name="Claverie J.M."/>
        </authorList>
    </citation>
    <scope>NUCLEOTIDE SEQUENCE [LARGE SCALE GENOMIC DNA]</scope>
    <source>
        <strain evidence="2">Macleodensis</strain>
    </source>
</reference>
<dbReference type="Gene3D" id="3.30.1330.40">
    <property type="entry name" value="RutC-like"/>
    <property type="match status" value="2"/>
</dbReference>
<evidence type="ECO:0000313" key="2">
    <source>
        <dbReference type="EMBL" id="AVK77320.1"/>
    </source>
</evidence>
<proteinExistence type="predicted"/>
<dbReference type="PANTHER" id="PTHR43857:SF1">
    <property type="entry name" value="YJGH FAMILY PROTEIN"/>
    <property type="match status" value="1"/>
</dbReference>
<dbReference type="EMBL" id="MG011691">
    <property type="protein sequence ID" value="AVK77320.1"/>
    <property type="molecule type" value="Genomic_DNA"/>
</dbReference>
<sequence length="396" mass="43073">MQREKSNNNYSNGKSSAPKTQRHVPNGCVESKPMPKRVAVALDEPLCYAQSVRYGKEVTLSGIWAYGRHGLLVADDDESLSIEARARAQTKQVFRNVHDALVAAGCRGLEDITSMVVSLVDIAATADPFIAERRAIMGDSVEYTSSIVGITGFPIAGGLVHLDVSAVVGRGCLLFLTDPIEDRYHVLAAKQEKDKEKKKRRVPEEDDEWDDDNSDGDKYEANAEHAKKERHNARRTDDDHVTPESKWVRGCVRAYPKPPGLVAALGGKAHNAIAVRYGKEVTLAGIWAYGDGIRLVPGDARQQTRQTLRNVRAALIEAGCRGLEDIVSINASLVDIADTFPAFIAERDRIMAAAHNDEYTSSIVGITALPIKGALVHVDVKAVVGRGCLLGASRRS</sequence>
<dbReference type="RefSeq" id="YP_009481316.1">
    <property type="nucleotide sequence ID" value="NC_037665.1"/>
</dbReference>